<dbReference type="RefSeq" id="WP_221405184.1">
    <property type="nucleotide sequence ID" value="NZ_FRBH01000002.1"/>
</dbReference>
<evidence type="ECO:0000313" key="3">
    <source>
        <dbReference type="EMBL" id="SHK61831.1"/>
    </source>
</evidence>
<protein>
    <submittedName>
        <fullName evidence="3">Peptidoglycan/LPS O-acetylase OafA/YrhL, contains acyltransferase and SGNH-hydrolase domains</fullName>
    </submittedName>
</protein>
<keyword evidence="3" id="KW-0012">Acyltransferase</keyword>
<keyword evidence="1" id="KW-0812">Transmembrane</keyword>
<dbReference type="Proteomes" id="UP000184120">
    <property type="component" value="Unassembled WGS sequence"/>
</dbReference>
<dbReference type="GO" id="GO:0016747">
    <property type="term" value="F:acyltransferase activity, transferring groups other than amino-acyl groups"/>
    <property type="evidence" value="ECO:0007669"/>
    <property type="project" value="InterPro"/>
</dbReference>
<dbReference type="AlphaFoldDB" id="A0A1M6TY46"/>
<keyword evidence="1" id="KW-0472">Membrane</keyword>
<feature type="transmembrane region" description="Helical" evidence="1">
    <location>
        <begin position="44"/>
        <end position="62"/>
    </location>
</feature>
<dbReference type="EMBL" id="FRBH01000002">
    <property type="protein sequence ID" value="SHK61831.1"/>
    <property type="molecule type" value="Genomic_DNA"/>
</dbReference>
<feature type="transmembrane region" description="Helical" evidence="1">
    <location>
        <begin position="83"/>
        <end position="113"/>
    </location>
</feature>
<dbReference type="InterPro" id="IPR050879">
    <property type="entry name" value="Acyltransferase_3"/>
</dbReference>
<gene>
    <name evidence="3" type="ORF">SAMN05443634_102134</name>
</gene>
<keyword evidence="3" id="KW-0808">Transferase</keyword>
<accession>A0A1M6TY46</accession>
<evidence type="ECO:0000313" key="4">
    <source>
        <dbReference type="Proteomes" id="UP000184120"/>
    </source>
</evidence>
<dbReference type="STRING" id="1434701.SAMN05443634_102134"/>
<organism evidence="3 4">
    <name type="scientific">Chishuiella changwenlii</name>
    <dbReference type="NCBI Taxonomy" id="1434701"/>
    <lineage>
        <taxon>Bacteria</taxon>
        <taxon>Pseudomonadati</taxon>
        <taxon>Bacteroidota</taxon>
        <taxon>Flavobacteriia</taxon>
        <taxon>Flavobacteriales</taxon>
        <taxon>Weeksellaceae</taxon>
        <taxon>Chishuiella</taxon>
    </lineage>
</organism>
<reference evidence="4" key="1">
    <citation type="submission" date="2016-11" db="EMBL/GenBank/DDBJ databases">
        <authorList>
            <person name="Varghese N."/>
            <person name="Submissions S."/>
        </authorList>
    </citation>
    <scope>NUCLEOTIDE SEQUENCE [LARGE SCALE GENOMIC DNA]</scope>
    <source>
        <strain evidence="4">DSM 27989</strain>
    </source>
</reference>
<name>A0A1M6TY46_9FLAO</name>
<dbReference type="PANTHER" id="PTHR23028">
    <property type="entry name" value="ACETYLTRANSFERASE"/>
    <property type="match status" value="1"/>
</dbReference>
<feature type="transmembrane region" description="Helical" evidence="1">
    <location>
        <begin position="133"/>
        <end position="149"/>
    </location>
</feature>
<feature type="transmembrane region" description="Helical" evidence="1">
    <location>
        <begin position="279"/>
        <end position="306"/>
    </location>
</feature>
<feature type="transmembrane region" description="Helical" evidence="1">
    <location>
        <begin position="244"/>
        <end position="263"/>
    </location>
</feature>
<dbReference type="GO" id="GO:0009103">
    <property type="term" value="P:lipopolysaccharide biosynthetic process"/>
    <property type="evidence" value="ECO:0007669"/>
    <property type="project" value="TreeGrafter"/>
</dbReference>
<feature type="transmembrane region" description="Helical" evidence="1">
    <location>
        <begin position="214"/>
        <end position="232"/>
    </location>
</feature>
<evidence type="ECO:0000256" key="1">
    <source>
        <dbReference type="SAM" id="Phobius"/>
    </source>
</evidence>
<sequence>MIIKPLTSLRFFFAFFVFLSHLSFLENSKFYSLIYNQVFKEGFLGVSFFFILSGFVLSLNYNTITKSYIRKFYLYRLARIYPVYLLTLLLSIFIVKGSVYKFIIQIFSIQSFFPNQEIYFSYNAPSWSISDEFFFYLLFPFIISFFRKISFTLKTIVTIILCVTVISITTYTPIEKQHYYIYIFPLMRIVDFIIGIYLFYLCDLIKSKNYIKKNSIIIEFSALIIFTLFFYFHEEIHLSYRYSSYYWIPMSLIILSVSSQYYIKDYKPILINKLLSHKVFVYLGEISFCFYMIHYLVILFISKYLMISNNTILIFLILTTSLFISFISYKFIEKPMNKIFKKII</sequence>
<feature type="transmembrane region" description="Helical" evidence="1">
    <location>
        <begin position="180"/>
        <end position="202"/>
    </location>
</feature>
<dbReference type="PANTHER" id="PTHR23028:SF53">
    <property type="entry name" value="ACYL_TRANSF_3 DOMAIN-CONTAINING PROTEIN"/>
    <property type="match status" value="1"/>
</dbReference>
<dbReference type="GO" id="GO:0016020">
    <property type="term" value="C:membrane"/>
    <property type="evidence" value="ECO:0007669"/>
    <property type="project" value="TreeGrafter"/>
</dbReference>
<dbReference type="InterPro" id="IPR002656">
    <property type="entry name" value="Acyl_transf_3_dom"/>
</dbReference>
<dbReference type="GO" id="GO:0016787">
    <property type="term" value="F:hydrolase activity"/>
    <property type="evidence" value="ECO:0007669"/>
    <property type="project" value="UniProtKB-KW"/>
</dbReference>
<feature type="domain" description="Acyltransferase 3" evidence="2">
    <location>
        <begin position="8"/>
        <end position="329"/>
    </location>
</feature>
<keyword evidence="3" id="KW-0378">Hydrolase</keyword>
<feature type="transmembrane region" description="Helical" evidence="1">
    <location>
        <begin position="312"/>
        <end position="332"/>
    </location>
</feature>
<dbReference type="Pfam" id="PF01757">
    <property type="entry name" value="Acyl_transf_3"/>
    <property type="match status" value="1"/>
</dbReference>
<feature type="transmembrane region" description="Helical" evidence="1">
    <location>
        <begin position="156"/>
        <end position="174"/>
    </location>
</feature>
<proteinExistence type="predicted"/>
<evidence type="ECO:0000259" key="2">
    <source>
        <dbReference type="Pfam" id="PF01757"/>
    </source>
</evidence>
<feature type="transmembrane region" description="Helical" evidence="1">
    <location>
        <begin position="7"/>
        <end position="24"/>
    </location>
</feature>
<keyword evidence="1" id="KW-1133">Transmembrane helix</keyword>